<dbReference type="Pfam" id="PF00389">
    <property type="entry name" value="2-Hacid_dh"/>
    <property type="match status" value="1"/>
</dbReference>
<dbReference type="InterPro" id="IPR006139">
    <property type="entry name" value="D-isomer_2_OHA_DH_cat_dom"/>
</dbReference>
<feature type="domain" description="D-isomer specific 2-hydroxyacid dehydrogenase catalytic" evidence="5">
    <location>
        <begin position="12"/>
        <end position="316"/>
    </location>
</feature>
<keyword evidence="2 4" id="KW-0560">Oxidoreductase</keyword>
<dbReference type="CDD" id="cd05299">
    <property type="entry name" value="CtBP_dh"/>
    <property type="match status" value="1"/>
</dbReference>
<dbReference type="Gene3D" id="3.40.50.720">
    <property type="entry name" value="NAD(P)-binding Rossmann-like Domain"/>
    <property type="match status" value="2"/>
</dbReference>
<comment type="similarity">
    <text evidence="1 4">Belongs to the D-isomer specific 2-hydroxyacid dehydrogenase family.</text>
</comment>
<dbReference type="InterPro" id="IPR006140">
    <property type="entry name" value="D-isomer_DH_NAD-bd"/>
</dbReference>
<evidence type="ECO:0000313" key="8">
    <source>
        <dbReference type="Proteomes" id="UP000185829"/>
    </source>
</evidence>
<evidence type="ECO:0000256" key="3">
    <source>
        <dbReference type="ARBA" id="ARBA00023027"/>
    </source>
</evidence>
<proteinExistence type="inferred from homology"/>
<dbReference type="EMBL" id="FTMX01000009">
    <property type="protein sequence ID" value="SIS02298.1"/>
    <property type="molecule type" value="Genomic_DNA"/>
</dbReference>
<dbReference type="GO" id="GO:0003714">
    <property type="term" value="F:transcription corepressor activity"/>
    <property type="evidence" value="ECO:0007669"/>
    <property type="project" value="InterPro"/>
</dbReference>
<dbReference type="InterPro" id="IPR029753">
    <property type="entry name" value="D-isomer_DH_CS"/>
</dbReference>
<comment type="caution">
    <text evidence="7">The sequence shown here is derived from an EMBL/GenBank/DDBJ whole genome shotgun (WGS) entry which is preliminary data.</text>
</comment>
<accession>A0A9X8RDQ8</accession>
<organism evidence="7 8">
    <name type="scientific">Peribacillus simplex</name>
    <dbReference type="NCBI Taxonomy" id="1478"/>
    <lineage>
        <taxon>Bacteria</taxon>
        <taxon>Bacillati</taxon>
        <taxon>Bacillota</taxon>
        <taxon>Bacilli</taxon>
        <taxon>Bacillales</taxon>
        <taxon>Bacillaceae</taxon>
        <taxon>Peribacillus</taxon>
    </lineage>
</organism>
<gene>
    <name evidence="7" type="ORF">SAMN05878482_109121</name>
</gene>
<evidence type="ECO:0000256" key="4">
    <source>
        <dbReference type="RuleBase" id="RU003719"/>
    </source>
</evidence>
<dbReference type="FunFam" id="3.40.50.720:FF:000203">
    <property type="entry name" value="D-3-phosphoglycerate dehydrogenase (SerA)"/>
    <property type="match status" value="1"/>
</dbReference>
<evidence type="ECO:0000259" key="6">
    <source>
        <dbReference type="Pfam" id="PF02826"/>
    </source>
</evidence>
<sequence>MKVVVTDISFKAYEEEKEIFNKNDIEFVITNNESEEDIIEAAKGADGLLNANVQITRKVIESLPNLKVVCRYGIGYDTIDIQAATDNKVYVANVPDYCIDEVADHALTLLLTSSRKITIMNQQLKEGKQITVFDVAPIHRFRTQTVGLVSFGHIARNLCQKLKVIGFNVIAYDPFCGEELAKEYGIQLVSFKELLRTSDIISVHAPLVKDTYHLIDEEALKLVKRSAIIVNTGRGPIIKEQAIIEALQEKRIAGAALDVLEKEPIDSNNPLLKLDNVILTPHAAFYSEESSSEMKQKAAKNIVNVLKGEVPNYWVNPF</sequence>
<dbReference type="InterPro" id="IPR050418">
    <property type="entry name" value="D-iso_2-hydroxyacid_DH_PdxB"/>
</dbReference>
<dbReference type="SUPFAM" id="SSF51735">
    <property type="entry name" value="NAD(P)-binding Rossmann-fold domains"/>
    <property type="match status" value="1"/>
</dbReference>
<dbReference type="Proteomes" id="UP000185829">
    <property type="component" value="Unassembled WGS sequence"/>
</dbReference>
<dbReference type="PROSITE" id="PS00670">
    <property type="entry name" value="D_2_HYDROXYACID_DH_2"/>
    <property type="match status" value="1"/>
</dbReference>
<dbReference type="RefSeq" id="WP_076371812.1">
    <property type="nucleotide sequence ID" value="NZ_FTMX01000009.1"/>
</dbReference>
<keyword evidence="3" id="KW-0520">NAD</keyword>
<dbReference type="InterPro" id="IPR036291">
    <property type="entry name" value="NAD(P)-bd_dom_sf"/>
</dbReference>
<protein>
    <submittedName>
        <fullName evidence="7">D-3-phosphoglycerate dehydrogenase</fullName>
    </submittedName>
</protein>
<reference evidence="7 8" key="1">
    <citation type="submission" date="2017-01" db="EMBL/GenBank/DDBJ databases">
        <authorList>
            <person name="Varghese N."/>
            <person name="Submissions S."/>
        </authorList>
    </citation>
    <scope>NUCLEOTIDE SEQUENCE [LARGE SCALE GENOMIC DNA]</scope>
    <source>
        <strain evidence="7 8">RUG2-6</strain>
    </source>
</reference>
<evidence type="ECO:0000259" key="5">
    <source>
        <dbReference type="Pfam" id="PF00389"/>
    </source>
</evidence>
<feature type="domain" description="D-isomer specific 2-hydroxyacid dehydrogenase NAD-binding" evidence="6">
    <location>
        <begin position="108"/>
        <end position="284"/>
    </location>
</feature>
<evidence type="ECO:0000256" key="2">
    <source>
        <dbReference type="ARBA" id="ARBA00023002"/>
    </source>
</evidence>
<dbReference type="SUPFAM" id="SSF52283">
    <property type="entry name" value="Formate/glycerate dehydrogenase catalytic domain-like"/>
    <property type="match status" value="1"/>
</dbReference>
<dbReference type="AlphaFoldDB" id="A0A9X8RDQ8"/>
<dbReference type="PANTHER" id="PTHR43761:SF1">
    <property type="entry name" value="D-ISOMER SPECIFIC 2-HYDROXYACID DEHYDROGENASE CATALYTIC DOMAIN-CONTAINING PROTEIN-RELATED"/>
    <property type="match status" value="1"/>
</dbReference>
<dbReference type="GO" id="GO:0051287">
    <property type="term" value="F:NAD binding"/>
    <property type="evidence" value="ECO:0007669"/>
    <property type="project" value="InterPro"/>
</dbReference>
<evidence type="ECO:0000256" key="1">
    <source>
        <dbReference type="ARBA" id="ARBA00005854"/>
    </source>
</evidence>
<dbReference type="GO" id="GO:0016616">
    <property type="term" value="F:oxidoreductase activity, acting on the CH-OH group of donors, NAD or NADP as acceptor"/>
    <property type="evidence" value="ECO:0007669"/>
    <property type="project" value="InterPro"/>
</dbReference>
<dbReference type="InterPro" id="IPR043322">
    <property type="entry name" value="CtBP"/>
</dbReference>
<dbReference type="PANTHER" id="PTHR43761">
    <property type="entry name" value="D-ISOMER SPECIFIC 2-HYDROXYACID DEHYDROGENASE FAMILY PROTEIN (AFU_ORTHOLOGUE AFUA_1G13630)"/>
    <property type="match status" value="1"/>
</dbReference>
<dbReference type="Pfam" id="PF02826">
    <property type="entry name" value="2-Hacid_dh_C"/>
    <property type="match status" value="1"/>
</dbReference>
<evidence type="ECO:0000313" key="7">
    <source>
        <dbReference type="EMBL" id="SIS02298.1"/>
    </source>
</evidence>
<name>A0A9X8RDQ8_9BACI</name>